<gene>
    <name evidence="2" type="ORF">AK812_SmicGene34515</name>
</gene>
<dbReference type="AlphaFoldDB" id="A0A1Q9CNU1"/>
<evidence type="ECO:0000313" key="2">
    <source>
        <dbReference type="EMBL" id="OLP84599.1"/>
    </source>
</evidence>
<feature type="region of interest" description="Disordered" evidence="1">
    <location>
        <begin position="10"/>
        <end position="104"/>
    </location>
</feature>
<feature type="compositionally biased region" description="Basic and acidic residues" evidence="1">
    <location>
        <begin position="49"/>
        <end position="59"/>
    </location>
</feature>
<comment type="caution">
    <text evidence="2">The sequence shown here is derived from an EMBL/GenBank/DDBJ whole genome shotgun (WGS) entry which is preliminary data.</text>
</comment>
<keyword evidence="3" id="KW-1185">Reference proteome</keyword>
<name>A0A1Q9CNU1_SYMMI</name>
<dbReference type="Proteomes" id="UP000186817">
    <property type="component" value="Unassembled WGS sequence"/>
</dbReference>
<accession>A0A1Q9CNU1</accession>
<sequence length="279" mass="30477">MLVLFAAAVDAMNPSPGCSSSRLKDQEIKSLEGQIAHGNDGDAQSVQTDARHARGDPKGHPPVRRNGEPAGHLPWGAGEKSAEESKPKDEEAENINLPEFPNPETYRSWKTTTRVYTVDASHDGLRDAGKFLTLDTLVAARTKVAKGELAREVLIFKETDVSKSRAVRGRSLEKFIWTRPPRNAPNSGVMKRVFEAYREREDSVPTGSSSSSASAPHEGEPAREPPPQLMGPLRTIDDEKNLWEIFKNPYAEPATTERILLASSGGSLVLLADNASTER</sequence>
<dbReference type="EMBL" id="LSRX01001030">
    <property type="protein sequence ID" value="OLP84599.1"/>
    <property type="molecule type" value="Genomic_DNA"/>
</dbReference>
<feature type="region of interest" description="Disordered" evidence="1">
    <location>
        <begin position="199"/>
        <end position="234"/>
    </location>
</feature>
<organism evidence="2 3">
    <name type="scientific">Symbiodinium microadriaticum</name>
    <name type="common">Dinoflagellate</name>
    <name type="synonym">Zooxanthella microadriatica</name>
    <dbReference type="NCBI Taxonomy" id="2951"/>
    <lineage>
        <taxon>Eukaryota</taxon>
        <taxon>Sar</taxon>
        <taxon>Alveolata</taxon>
        <taxon>Dinophyceae</taxon>
        <taxon>Suessiales</taxon>
        <taxon>Symbiodiniaceae</taxon>
        <taxon>Symbiodinium</taxon>
    </lineage>
</organism>
<proteinExistence type="predicted"/>
<evidence type="ECO:0000313" key="3">
    <source>
        <dbReference type="Proteomes" id="UP000186817"/>
    </source>
</evidence>
<reference evidence="2 3" key="1">
    <citation type="submission" date="2016-02" db="EMBL/GenBank/DDBJ databases">
        <title>Genome analysis of coral dinoflagellate symbionts highlights evolutionary adaptations to a symbiotic lifestyle.</title>
        <authorList>
            <person name="Aranda M."/>
            <person name="Li Y."/>
            <person name="Liew Y.J."/>
            <person name="Baumgarten S."/>
            <person name="Simakov O."/>
            <person name="Wilson M."/>
            <person name="Piel J."/>
            <person name="Ashoor H."/>
            <person name="Bougouffa S."/>
            <person name="Bajic V.B."/>
            <person name="Ryu T."/>
            <person name="Ravasi T."/>
            <person name="Bayer T."/>
            <person name="Micklem G."/>
            <person name="Kim H."/>
            <person name="Bhak J."/>
            <person name="Lajeunesse T.C."/>
            <person name="Voolstra C.R."/>
        </authorList>
    </citation>
    <scope>NUCLEOTIDE SEQUENCE [LARGE SCALE GENOMIC DNA]</scope>
    <source>
        <strain evidence="2 3">CCMP2467</strain>
    </source>
</reference>
<feature type="compositionally biased region" description="Basic and acidic residues" evidence="1">
    <location>
        <begin position="80"/>
        <end position="89"/>
    </location>
</feature>
<evidence type="ECO:0000256" key="1">
    <source>
        <dbReference type="SAM" id="MobiDB-lite"/>
    </source>
</evidence>
<protein>
    <submittedName>
        <fullName evidence="2">Uncharacterized protein</fullName>
    </submittedName>
</protein>
<dbReference type="OrthoDB" id="10619007at2759"/>